<proteinExistence type="predicted"/>
<feature type="region of interest" description="Disordered" evidence="1">
    <location>
        <begin position="163"/>
        <end position="197"/>
    </location>
</feature>
<feature type="compositionally biased region" description="Basic residues" evidence="1">
    <location>
        <begin position="170"/>
        <end position="197"/>
    </location>
</feature>
<dbReference type="AlphaFoldDB" id="A0A6C0B7E8"/>
<accession>A0A6C0B7E8</accession>
<evidence type="ECO:0000256" key="1">
    <source>
        <dbReference type="SAM" id="MobiDB-lite"/>
    </source>
</evidence>
<reference evidence="2" key="1">
    <citation type="journal article" date="2020" name="Nature">
        <title>Giant virus diversity and host interactions through global metagenomics.</title>
        <authorList>
            <person name="Schulz F."/>
            <person name="Roux S."/>
            <person name="Paez-Espino D."/>
            <person name="Jungbluth S."/>
            <person name="Walsh D.A."/>
            <person name="Denef V.J."/>
            <person name="McMahon K.D."/>
            <person name="Konstantinidis K.T."/>
            <person name="Eloe-Fadrosh E.A."/>
            <person name="Kyrpides N.C."/>
            <person name="Woyke T."/>
        </authorList>
    </citation>
    <scope>NUCLEOTIDE SEQUENCE</scope>
    <source>
        <strain evidence="2">GVMAG-M-3300010158-13</strain>
    </source>
</reference>
<organism evidence="2">
    <name type="scientific">viral metagenome</name>
    <dbReference type="NCBI Taxonomy" id="1070528"/>
    <lineage>
        <taxon>unclassified sequences</taxon>
        <taxon>metagenomes</taxon>
        <taxon>organismal metagenomes</taxon>
    </lineage>
</organism>
<sequence>MIKFDSSPHASRFQQQSTAEYIENERKDMINYVEKLYNLKNNFTLDNTRQFDNWLNEKLDDYEKYTLNTNIHRMVTSGIWIYDDMNFYDENIIGPDITGPNLSQFLYNLCNTNEKLPLGSPNKLPPSDISEIRKIADSHNVGMFGTASVLARMATRKLKNTYSSPPNVGGKKKTIRKTKRKIRKKYKKNRKTIRRLY</sequence>
<name>A0A6C0B7E8_9ZZZZ</name>
<dbReference type="EMBL" id="MN739090">
    <property type="protein sequence ID" value="QHS87970.1"/>
    <property type="molecule type" value="Genomic_DNA"/>
</dbReference>
<evidence type="ECO:0000313" key="2">
    <source>
        <dbReference type="EMBL" id="QHS87970.1"/>
    </source>
</evidence>
<protein>
    <submittedName>
        <fullName evidence="2">Uncharacterized protein</fullName>
    </submittedName>
</protein>